<reference evidence="6" key="1">
    <citation type="journal article" date="2019" name="Int. J. Syst. Evol. Microbiol.">
        <title>The Global Catalogue of Microorganisms (GCM) 10K type strain sequencing project: providing services to taxonomists for standard genome sequencing and annotation.</title>
        <authorList>
            <consortium name="The Broad Institute Genomics Platform"/>
            <consortium name="The Broad Institute Genome Sequencing Center for Infectious Disease"/>
            <person name="Wu L."/>
            <person name="Ma J."/>
        </authorList>
    </citation>
    <scope>NUCLEOTIDE SEQUENCE [LARGE SCALE GENOMIC DNA]</scope>
    <source>
        <strain evidence="6">CCM 8903</strain>
    </source>
</reference>
<organism evidence="5 6">
    <name type="scientific">Lacticaseibacillus baoqingensis</name>
    <dbReference type="NCBI Taxonomy" id="2486013"/>
    <lineage>
        <taxon>Bacteria</taxon>
        <taxon>Bacillati</taxon>
        <taxon>Bacillota</taxon>
        <taxon>Bacilli</taxon>
        <taxon>Lactobacillales</taxon>
        <taxon>Lactobacillaceae</taxon>
        <taxon>Lacticaseibacillus</taxon>
    </lineage>
</organism>
<dbReference type="NCBIfam" id="TIGR00124">
    <property type="entry name" value="cit_ly_ligase"/>
    <property type="match status" value="1"/>
</dbReference>
<dbReference type="PIRSF" id="PIRSF005751">
    <property type="entry name" value="Acet_citr_lig"/>
    <property type="match status" value="1"/>
</dbReference>
<sequence length="333" mass="36357">MAELRRIWLTINREEATAWAALLTKSQLAVDHQVDVTFGMFEGETLLATASLYGQIIKCVAVDPAAQSENLLAPLIQAAFDQLRADGVEHAFIYTKPSTQTFFSSLGFTPLAASQDVVLLERGYPDLDDYLQFLRQKKRPGTAAAIVMNANPFTRGHHYLVTQAASQFDTVYVFVLSAEHSQFSAADRLAMVKLGTQDLPNVVVLPTRDYMVSSATFPSYFLKDRADLAVAKQQAQVDAALFVQKIAPTLAITTRFVGEEPLSPVTAVYNDALAAAFAGSLQLQVIPRLQSDGAPISATAVRQALANSDQGTLEKLLLPQINRYIKEHSSHAN</sequence>
<keyword evidence="3 5" id="KW-0436">Ligase</keyword>
<comment type="function">
    <text evidence="3">Acetylation of prosthetic group (2-(5''-phosphoribosyl)-3'-dephosphocoenzyme-A) of the gamma subunit of citrate lyase.</text>
</comment>
<evidence type="ECO:0000256" key="1">
    <source>
        <dbReference type="ARBA" id="ARBA00022741"/>
    </source>
</evidence>
<dbReference type="InterPro" id="IPR016181">
    <property type="entry name" value="Acyl_CoA_acyltransferase"/>
</dbReference>
<dbReference type="PANTHER" id="PTHR40599:SF1">
    <property type="entry name" value="[CITRATE [PRO-3S]-LYASE] LIGASE"/>
    <property type="match status" value="1"/>
</dbReference>
<dbReference type="InterPro" id="IPR014729">
    <property type="entry name" value="Rossmann-like_a/b/a_fold"/>
</dbReference>
<feature type="domain" description="N-acetyltransferase" evidence="4">
    <location>
        <begin position="1"/>
        <end position="136"/>
    </location>
</feature>
<accession>A0ABW4E606</accession>
<comment type="caution">
    <text evidence="5">The sequence shown here is derived from an EMBL/GenBank/DDBJ whole genome shotgun (WGS) entry which is preliminary data.</text>
</comment>
<dbReference type="PANTHER" id="PTHR40599">
    <property type="entry name" value="[CITRATE [PRO-3S]-LYASE] LIGASE"/>
    <property type="match status" value="1"/>
</dbReference>
<gene>
    <name evidence="5" type="primary">citC</name>
    <name evidence="5" type="ORF">ACFQ5J_08755</name>
</gene>
<evidence type="ECO:0000259" key="4">
    <source>
        <dbReference type="PROSITE" id="PS51186"/>
    </source>
</evidence>
<keyword evidence="1 3" id="KW-0547">Nucleotide-binding</keyword>
<proteinExistence type="predicted"/>
<dbReference type="InterPro" id="IPR004821">
    <property type="entry name" value="Cyt_trans-like"/>
</dbReference>
<protein>
    <recommendedName>
        <fullName evidence="3">[Citrate [pro-3S]-lyase] ligase</fullName>
        <ecNumber evidence="3">6.2.1.22</ecNumber>
    </recommendedName>
</protein>
<dbReference type="RefSeq" id="WP_125754418.1">
    <property type="nucleotide sequence ID" value="NZ_JBHTON010000027.1"/>
</dbReference>
<dbReference type="EMBL" id="JBHTON010000027">
    <property type="protein sequence ID" value="MFD1485317.1"/>
    <property type="molecule type" value="Genomic_DNA"/>
</dbReference>
<dbReference type="EC" id="6.2.1.22" evidence="3"/>
<dbReference type="SMART" id="SM00764">
    <property type="entry name" value="Citrate_ly_lig"/>
    <property type="match status" value="1"/>
</dbReference>
<dbReference type="InterPro" id="IPR000182">
    <property type="entry name" value="GNAT_dom"/>
</dbReference>
<comment type="catalytic activity">
    <reaction evidence="3">
        <text>holo-[citrate lyase ACP] + acetate + ATP = acetyl-[citrate lyase ACP] + AMP + diphosphate</text>
        <dbReference type="Rhea" id="RHEA:23788"/>
        <dbReference type="Rhea" id="RHEA-COMP:10158"/>
        <dbReference type="Rhea" id="RHEA-COMP:13710"/>
        <dbReference type="ChEBI" id="CHEBI:30089"/>
        <dbReference type="ChEBI" id="CHEBI:30616"/>
        <dbReference type="ChEBI" id="CHEBI:33019"/>
        <dbReference type="ChEBI" id="CHEBI:82683"/>
        <dbReference type="ChEBI" id="CHEBI:137976"/>
        <dbReference type="ChEBI" id="CHEBI:456215"/>
        <dbReference type="EC" id="6.2.1.22"/>
    </reaction>
</comment>
<dbReference type="Proteomes" id="UP001597252">
    <property type="component" value="Unassembled WGS sequence"/>
</dbReference>
<dbReference type="InterPro" id="IPR005216">
    <property type="entry name" value="Citrate_lyase_ligase"/>
</dbReference>
<dbReference type="PROSITE" id="PS51186">
    <property type="entry name" value="GNAT"/>
    <property type="match status" value="1"/>
</dbReference>
<dbReference type="Gene3D" id="3.40.630.30">
    <property type="match status" value="1"/>
</dbReference>
<dbReference type="GO" id="GO:0008771">
    <property type="term" value="F:[citrate (pro-3S)-lyase] ligase activity"/>
    <property type="evidence" value="ECO:0007669"/>
    <property type="project" value="UniProtKB-EC"/>
</dbReference>
<keyword evidence="6" id="KW-1185">Reference proteome</keyword>
<dbReference type="SUPFAM" id="SSF55729">
    <property type="entry name" value="Acyl-CoA N-acyltransferases (Nat)"/>
    <property type="match status" value="1"/>
</dbReference>
<dbReference type="SUPFAM" id="SSF52374">
    <property type="entry name" value="Nucleotidylyl transferase"/>
    <property type="match status" value="1"/>
</dbReference>
<dbReference type="NCBIfam" id="TIGR00125">
    <property type="entry name" value="cyt_tran_rel"/>
    <property type="match status" value="1"/>
</dbReference>
<dbReference type="InterPro" id="IPR013166">
    <property type="entry name" value="Citrate_lyase_ligase_C"/>
</dbReference>
<evidence type="ECO:0000256" key="3">
    <source>
        <dbReference type="PIRNR" id="PIRNR005751"/>
    </source>
</evidence>
<name>A0ABW4E606_9LACO</name>
<evidence type="ECO:0000313" key="6">
    <source>
        <dbReference type="Proteomes" id="UP001597252"/>
    </source>
</evidence>
<dbReference type="Gene3D" id="3.40.50.620">
    <property type="entry name" value="HUPs"/>
    <property type="match status" value="1"/>
</dbReference>
<evidence type="ECO:0000313" key="5">
    <source>
        <dbReference type="EMBL" id="MFD1485317.1"/>
    </source>
</evidence>
<keyword evidence="2 3" id="KW-0067">ATP-binding</keyword>
<evidence type="ECO:0000256" key="2">
    <source>
        <dbReference type="ARBA" id="ARBA00022840"/>
    </source>
</evidence>
<dbReference type="Pfam" id="PF08218">
    <property type="entry name" value="Citrate_ly_lig"/>
    <property type="match status" value="1"/>
</dbReference>